<dbReference type="EMBL" id="BAABKO010000001">
    <property type="protein sequence ID" value="GAA4767570.1"/>
    <property type="molecule type" value="Genomic_DNA"/>
</dbReference>
<accession>A0ABP8ZW32</accession>
<protein>
    <submittedName>
        <fullName evidence="2">GNAT family N-acetyltransferase</fullName>
    </submittedName>
</protein>
<organism evidence="2 3">
    <name type="scientific">Microbacterium gilvum</name>
    <dbReference type="NCBI Taxonomy" id="1336204"/>
    <lineage>
        <taxon>Bacteria</taxon>
        <taxon>Bacillati</taxon>
        <taxon>Actinomycetota</taxon>
        <taxon>Actinomycetes</taxon>
        <taxon>Micrococcales</taxon>
        <taxon>Microbacteriaceae</taxon>
        <taxon>Microbacterium</taxon>
    </lineage>
</organism>
<name>A0ABP8ZW32_9MICO</name>
<evidence type="ECO:0000313" key="2">
    <source>
        <dbReference type="EMBL" id="GAA4767570.1"/>
    </source>
</evidence>
<reference evidence="3" key="1">
    <citation type="journal article" date="2019" name="Int. J. Syst. Evol. Microbiol.">
        <title>The Global Catalogue of Microorganisms (GCM) 10K type strain sequencing project: providing services to taxonomists for standard genome sequencing and annotation.</title>
        <authorList>
            <consortium name="The Broad Institute Genomics Platform"/>
            <consortium name="The Broad Institute Genome Sequencing Center for Infectious Disease"/>
            <person name="Wu L."/>
            <person name="Ma J."/>
        </authorList>
    </citation>
    <scope>NUCLEOTIDE SEQUENCE [LARGE SCALE GENOMIC DNA]</scope>
    <source>
        <strain evidence="3">JCM 18537</strain>
    </source>
</reference>
<evidence type="ECO:0000259" key="1">
    <source>
        <dbReference type="PROSITE" id="PS51186"/>
    </source>
</evidence>
<dbReference type="RefSeq" id="WP_345436328.1">
    <property type="nucleotide sequence ID" value="NZ_BAABKO010000001.1"/>
</dbReference>
<comment type="caution">
    <text evidence="2">The sequence shown here is derived from an EMBL/GenBank/DDBJ whole genome shotgun (WGS) entry which is preliminary data.</text>
</comment>
<dbReference type="CDD" id="cd04301">
    <property type="entry name" value="NAT_SF"/>
    <property type="match status" value="1"/>
</dbReference>
<dbReference type="PANTHER" id="PTHR39173">
    <property type="entry name" value="ACETYLTRANSFERASE"/>
    <property type="match status" value="1"/>
</dbReference>
<dbReference type="PANTHER" id="PTHR39173:SF1">
    <property type="entry name" value="ACETYLTRANSFERASE"/>
    <property type="match status" value="1"/>
</dbReference>
<dbReference type="PROSITE" id="PS51186">
    <property type="entry name" value="GNAT"/>
    <property type="match status" value="1"/>
</dbReference>
<dbReference type="InterPro" id="IPR016181">
    <property type="entry name" value="Acyl_CoA_acyltransferase"/>
</dbReference>
<dbReference type="Pfam" id="PF13302">
    <property type="entry name" value="Acetyltransf_3"/>
    <property type="match status" value="1"/>
</dbReference>
<dbReference type="InterPro" id="IPR000182">
    <property type="entry name" value="GNAT_dom"/>
</dbReference>
<evidence type="ECO:0000313" key="3">
    <source>
        <dbReference type="Proteomes" id="UP001501645"/>
    </source>
</evidence>
<feature type="domain" description="N-acetyltransferase" evidence="1">
    <location>
        <begin position="27"/>
        <end position="173"/>
    </location>
</feature>
<dbReference type="Proteomes" id="UP001501645">
    <property type="component" value="Unassembled WGS sequence"/>
</dbReference>
<keyword evidence="3" id="KW-1185">Reference proteome</keyword>
<gene>
    <name evidence="2" type="ORF">GCM10023351_08750</name>
</gene>
<dbReference type="Gene3D" id="3.40.630.30">
    <property type="match status" value="1"/>
</dbReference>
<dbReference type="SUPFAM" id="SSF55729">
    <property type="entry name" value="Acyl-CoA N-acyltransferases (Nat)"/>
    <property type="match status" value="1"/>
</dbReference>
<sequence length="173" mass="19056">MVELVAPDTRFHRSFLSSHVEWDGAWQDGAGLAEGDLVETAQGFERWVARLNAAETTAPGEGMVTCTHRWIVDGDDYLGAIAFRHELTPFLLEQGGHIGYGVRPSARRRGLASWALGETLELARGRGYDRVLIVCDIDNVASRRTIEGAGGVLEDVRDTADGKAMRRYWVTLA</sequence>
<proteinExistence type="predicted"/>